<organism evidence="2 3">
    <name type="scientific">Deinococcus reticulitermitis</name>
    <dbReference type="NCBI Taxonomy" id="856736"/>
    <lineage>
        <taxon>Bacteria</taxon>
        <taxon>Thermotogati</taxon>
        <taxon>Deinococcota</taxon>
        <taxon>Deinococci</taxon>
        <taxon>Deinococcales</taxon>
        <taxon>Deinococcaceae</taxon>
        <taxon>Deinococcus</taxon>
    </lineage>
</organism>
<dbReference type="EMBL" id="FNZA01000001">
    <property type="protein sequence ID" value="SEI59211.1"/>
    <property type="molecule type" value="Genomic_DNA"/>
</dbReference>
<feature type="transmembrane region" description="Helical" evidence="1">
    <location>
        <begin position="74"/>
        <end position="96"/>
    </location>
</feature>
<gene>
    <name evidence="2" type="ORF">SAMN04488058_10171</name>
</gene>
<sequence length="262" mass="27341">MWLEALRHTLTDSRRALLWWALGLALYAAVILAFYPTVRADPGINEMLQTLPESLRTLFGGDLTSPAGYLTSQLFSLLPLILSVYAALTGAGLIAGAEARGLLEFPLAQPLSRASLLLSRALALLLGLLVIGLALFLSLWLIGPAFELTVAPERLLAATALHVLSAWVFGALALALGAATGKPGLAAAVGGGLGTLLLALHTLSAQVPVLRDLGGLNPWTYALGGSPLSEPVGWGPALTFLLVGVGLVLAALPVFRRRDVAY</sequence>
<keyword evidence="1" id="KW-1133">Transmembrane helix</keyword>
<feature type="transmembrane region" description="Helical" evidence="1">
    <location>
        <begin position="155"/>
        <end position="178"/>
    </location>
</feature>
<feature type="transmembrane region" description="Helical" evidence="1">
    <location>
        <begin position="185"/>
        <end position="203"/>
    </location>
</feature>
<protein>
    <submittedName>
        <fullName evidence="2">ABC-2 type transport system permease protein</fullName>
    </submittedName>
</protein>
<keyword evidence="1" id="KW-0812">Transmembrane</keyword>
<dbReference type="GO" id="GO:0140359">
    <property type="term" value="F:ABC-type transporter activity"/>
    <property type="evidence" value="ECO:0007669"/>
    <property type="project" value="InterPro"/>
</dbReference>
<reference evidence="3" key="1">
    <citation type="submission" date="2016-10" db="EMBL/GenBank/DDBJ databases">
        <authorList>
            <person name="Varghese N."/>
            <person name="Submissions S."/>
        </authorList>
    </citation>
    <scope>NUCLEOTIDE SEQUENCE [LARGE SCALE GENOMIC DNA]</scope>
    <source>
        <strain evidence="3">CGMCC 1.10218</strain>
    </source>
</reference>
<dbReference type="Pfam" id="PF12679">
    <property type="entry name" value="ABC2_membrane_2"/>
    <property type="match status" value="1"/>
</dbReference>
<dbReference type="OrthoDB" id="66636at2"/>
<dbReference type="STRING" id="856736.SAMN04488058_10171"/>
<keyword evidence="3" id="KW-1185">Reference proteome</keyword>
<dbReference type="GO" id="GO:0005886">
    <property type="term" value="C:plasma membrane"/>
    <property type="evidence" value="ECO:0007669"/>
    <property type="project" value="UniProtKB-SubCell"/>
</dbReference>
<keyword evidence="1" id="KW-0472">Membrane</keyword>
<dbReference type="AlphaFoldDB" id="A0A1H6RTY1"/>
<dbReference type="Proteomes" id="UP000199223">
    <property type="component" value="Unassembled WGS sequence"/>
</dbReference>
<evidence type="ECO:0000313" key="2">
    <source>
        <dbReference type="EMBL" id="SEI59211.1"/>
    </source>
</evidence>
<dbReference type="RefSeq" id="WP_092262468.1">
    <property type="nucleotide sequence ID" value="NZ_FNZA01000001.1"/>
</dbReference>
<feature type="transmembrane region" description="Helical" evidence="1">
    <location>
        <begin position="117"/>
        <end position="143"/>
    </location>
</feature>
<accession>A0A1H6RTY1</accession>
<feature type="transmembrane region" description="Helical" evidence="1">
    <location>
        <begin position="17"/>
        <end position="38"/>
    </location>
</feature>
<evidence type="ECO:0000313" key="3">
    <source>
        <dbReference type="Proteomes" id="UP000199223"/>
    </source>
</evidence>
<evidence type="ECO:0000256" key="1">
    <source>
        <dbReference type="SAM" id="Phobius"/>
    </source>
</evidence>
<feature type="transmembrane region" description="Helical" evidence="1">
    <location>
        <begin position="234"/>
        <end position="255"/>
    </location>
</feature>
<proteinExistence type="predicted"/>
<name>A0A1H6RTY1_9DEIO</name>